<feature type="transmembrane region" description="Helical" evidence="6">
    <location>
        <begin position="48"/>
        <end position="65"/>
    </location>
</feature>
<keyword evidence="6" id="KW-0406">Ion transport</keyword>
<comment type="similarity">
    <text evidence="5 6">Belongs to the anion channel-forming bestrophin (TC 1.A.46) family. Calcium-sensitive chloride channel subfamily.</text>
</comment>
<sequence length="176" mass="20424">MCYTTINRVRVPLEVVIIAVYSYFLCQIFASQFVAAVKDHSDEHRVDFYFPIFSIFSFLFLMGWLKVALCVMNPFGDDDEDFQTSDILDYNLEISYRCVFLDENTFPKRMGMPLGKGSSVATEANNDLIQFLNSIDQEMQEINPEKPLNEYVLTDLKAIYCLNIQIRVYVISMNSR</sequence>
<evidence type="ECO:0000256" key="5">
    <source>
        <dbReference type="ARBA" id="ARBA00034769"/>
    </source>
</evidence>
<evidence type="ECO:0000313" key="7">
    <source>
        <dbReference type="EMBL" id="VEL32700.1"/>
    </source>
</evidence>
<gene>
    <name evidence="7" type="ORF">PXEA_LOCUS26140</name>
</gene>
<proteinExistence type="inferred from homology"/>
<keyword evidence="6" id="KW-1003">Cell membrane</keyword>
<organism evidence="7 8">
    <name type="scientific">Protopolystoma xenopodis</name>
    <dbReference type="NCBI Taxonomy" id="117903"/>
    <lineage>
        <taxon>Eukaryota</taxon>
        <taxon>Metazoa</taxon>
        <taxon>Spiralia</taxon>
        <taxon>Lophotrochozoa</taxon>
        <taxon>Platyhelminthes</taxon>
        <taxon>Monogenea</taxon>
        <taxon>Polyopisthocotylea</taxon>
        <taxon>Polystomatidea</taxon>
        <taxon>Polystomatidae</taxon>
        <taxon>Protopolystoma</taxon>
    </lineage>
</organism>
<comment type="subcellular location">
    <subcellularLocation>
        <location evidence="6">Cell membrane</location>
        <topology evidence="6">Multi-pass membrane protein</topology>
    </subcellularLocation>
    <subcellularLocation>
        <location evidence="1">Membrane</location>
    </subcellularLocation>
</comment>
<dbReference type="GO" id="GO:0005886">
    <property type="term" value="C:plasma membrane"/>
    <property type="evidence" value="ECO:0007669"/>
    <property type="project" value="UniProtKB-SubCell"/>
</dbReference>
<dbReference type="PANTHER" id="PTHR10736:SF65">
    <property type="entry name" value="BESTROPHIN 1, ISOFORM C-RELATED"/>
    <property type="match status" value="1"/>
</dbReference>
<evidence type="ECO:0000256" key="2">
    <source>
        <dbReference type="ARBA" id="ARBA00022692"/>
    </source>
</evidence>
<evidence type="ECO:0000256" key="6">
    <source>
        <dbReference type="RuleBase" id="RU363126"/>
    </source>
</evidence>
<dbReference type="InterPro" id="IPR000615">
    <property type="entry name" value="Bestrophin"/>
</dbReference>
<dbReference type="Proteomes" id="UP000784294">
    <property type="component" value="Unassembled WGS sequence"/>
</dbReference>
<evidence type="ECO:0000256" key="4">
    <source>
        <dbReference type="ARBA" id="ARBA00023136"/>
    </source>
</evidence>
<keyword evidence="8" id="KW-1185">Reference proteome</keyword>
<keyword evidence="6" id="KW-0813">Transport</keyword>
<dbReference type="GO" id="GO:0005254">
    <property type="term" value="F:chloride channel activity"/>
    <property type="evidence" value="ECO:0007669"/>
    <property type="project" value="UniProtKB-KW"/>
</dbReference>
<accession>A0A3S5ABL8</accession>
<evidence type="ECO:0000256" key="1">
    <source>
        <dbReference type="ARBA" id="ARBA00004370"/>
    </source>
</evidence>
<keyword evidence="6" id="KW-0868">Chloride</keyword>
<reference evidence="7" key="1">
    <citation type="submission" date="2018-11" db="EMBL/GenBank/DDBJ databases">
        <authorList>
            <consortium name="Pathogen Informatics"/>
        </authorList>
    </citation>
    <scope>NUCLEOTIDE SEQUENCE</scope>
</reference>
<keyword evidence="4 6" id="KW-0472">Membrane</keyword>
<feature type="transmembrane region" description="Helical" evidence="6">
    <location>
        <begin position="15"/>
        <end position="36"/>
    </location>
</feature>
<protein>
    <recommendedName>
        <fullName evidence="6">Bestrophin homolog</fullName>
    </recommendedName>
</protein>
<keyword evidence="6" id="KW-0407">Ion channel</keyword>
<comment type="function">
    <text evidence="6">Forms chloride channels.</text>
</comment>
<dbReference type="Pfam" id="PF01062">
    <property type="entry name" value="Bestrophin"/>
    <property type="match status" value="1"/>
</dbReference>
<keyword evidence="3 6" id="KW-1133">Transmembrane helix</keyword>
<dbReference type="InterPro" id="IPR021134">
    <property type="entry name" value="Bestrophin-like"/>
</dbReference>
<evidence type="ECO:0000256" key="3">
    <source>
        <dbReference type="ARBA" id="ARBA00022989"/>
    </source>
</evidence>
<keyword evidence="6" id="KW-0869">Chloride channel</keyword>
<keyword evidence="2 6" id="KW-0812">Transmembrane</keyword>
<evidence type="ECO:0000313" key="8">
    <source>
        <dbReference type="Proteomes" id="UP000784294"/>
    </source>
</evidence>
<dbReference type="GO" id="GO:0034707">
    <property type="term" value="C:chloride channel complex"/>
    <property type="evidence" value="ECO:0007669"/>
    <property type="project" value="UniProtKB-KW"/>
</dbReference>
<dbReference type="OrthoDB" id="201595at2759"/>
<dbReference type="EMBL" id="CAAALY010244532">
    <property type="protein sequence ID" value="VEL32700.1"/>
    <property type="molecule type" value="Genomic_DNA"/>
</dbReference>
<dbReference type="PANTHER" id="PTHR10736">
    <property type="entry name" value="BESTROPHIN"/>
    <property type="match status" value="1"/>
</dbReference>
<dbReference type="AlphaFoldDB" id="A0A3S5ABL8"/>
<name>A0A3S5ABL8_9PLAT</name>
<comment type="caution">
    <text evidence="7">The sequence shown here is derived from an EMBL/GenBank/DDBJ whole genome shotgun (WGS) entry which is preliminary data.</text>
</comment>